<evidence type="ECO:0000313" key="16">
    <source>
        <dbReference type="Proteomes" id="UP001235939"/>
    </source>
</evidence>
<dbReference type="PROSITE" id="PS50088">
    <property type="entry name" value="ANK_REPEAT"/>
    <property type="match status" value="2"/>
</dbReference>
<keyword evidence="13" id="KW-0442">Lipid degradation</keyword>
<evidence type="ECO:0000256" key="8">
    <source>
        <dbReference type="ARBA" id="ARBA00023043"/>
    </source>
</evidence>
<reference evidence="15 16" key="1">
    <citation type="submission" date="2022-01" db="EMBL/GenBank/DDBJ databases">
        <title>A chromosomal length assembly of Cordylochernes scorpioides.</title>
        <authorList>
            <person name="Zeh D."/>
            <person name="Zeh J."/>
        </authorList>
    </citation>
    <scope>NUCLEOTIDE SEQUENCE [LARGE SCALE GENOMIC DNA]</scope>
    <source>
        <strain evidence="15">IN4F17</strain>
        <tissue evidence="15">Whole Body</tissue>
    </source>
</reference>
<keyword evidence="9 13" id="KW-0443">Lipid metabolism</keyword>
<evidence type="ECO:0000256" key="2">
    <source>
        <dbReference type="ARBA" id="ARBA00013278"/>
    </source>
</evidence>
<comment type="subcellular location">
    <subcellularLocation>
        <location evidence="1">Target cell membrane</location>
    </subcellularLocation>
</comment>
<evidence type="ECO:0000256" key="11">
    <source>
        <dbReference type="ARBA" id="ARBA00023422"/>
    </source>
</evidence>
<keyword evidence="10" id="KW-0472">Membrane</keyword>
<evidence type="ECO:0000256" key="7">
    <source>
        <dbReference type="ARBA" id="ARBA00023028"/>
    </source>
</evidence>
<feature type="active site" description="Proton acceptor" evidence="13">
    <location>
        <position position="471"/>
    </location>
</feature>
<dbReference type="InterPro" id="IPR002641">
    <property type="entry name" value="PNPLA_dom"/>
</dbReference>
<protein>
    <recommendedName>
        <fullName evidence="2">phospholipase A2</fullName>
        <ecNumber evidence="2">3.1.1.4</ecNumber>
    </recommendedName>
</protein>
<keyword evidence="4" id="KW-1052">Target cell membrane</keyword>
<evidence type="ECO:0000313" key="15">
    <source>
        <dbReference type="EMBL" id="UYV62632.1"/>
    </source>
</evidence>
<feature type="short sequence motif" description="GXGXXG" evidence="13">
    <location>
        <begin position="303"/>
        <end position="308"/>
    </location>
</feature>
<dbReference type="InterPro" id="IPR047148">
    <property type="entry name" value="PLPL9"/>
</dbReference>
<feature type="active site" description="Nucleophile" evidence="13">
    <location>
        <position position="337"/>
    </location>
</feature>
<evidence type="ECO:0000256" key="9">
    <source>
        <dbReference type="ARBA" id="ARBA00023098"/>
    </source>
</evidence>
<evidence type="ECO:0000256" key="6">
    <source>
        <dbReference type="ARBA" id="ARBA00022801"/>
    </source>
</evidence>
<feature type="domain" description="PNPLA" evidence="14">
    <location>
        <begin position="299"/>
        <end position="484"/>
    </location>
</feature>
<evidence type="ECO:0000256" key="1">
    <source>
        <dbReference type="ARBA" id="ARBA00004175"/>
    </source>
</evidence>
<feature type="repeat" description="ANK" evidence="12">
    <location>
        <begin position="75"/>
        <end position="107"/>
    </location>
</feature>
<feature type="repeat" description="ANK" evidence="12">
    <location>
        <begin position="108"/>
        <end position="153"/>
    </location>
</feature>
<dbReference type="EMBL" id="CP092864">
    <property type="protein sequence ID" value="UYV62632.1"/>
    <property type="molecule type" value="Genomic_DNA"/>
</dbReference>
<dbReference type="PROSITE" id="PS51635">
    <property type="entry name" value="PNPLA"/>
    <property type="match status" value="1"/>
</dbReference>
<dbReference type="PANTHER" id="PTHR24139:SF34">
    <property type="entry name" value="85_88 KDA CALCIUM-INDEPENDENT PHOSPHOLIPASE A2"/>
    <property type="match status" value="1"/>
</dbReference>
<keyword evidence="7" id="KW-0528">Neurotoxin</keyword>
<dbReference type="InterPro" id="IPR036770">
    <property type="entry name" value="Ankyrin_rpt-contain_sf"/>
</dbReference>
<dbReference type="Gene3D" id="3.40.1090.10">
    <property type="entry name" value="Cytosolic phospholipase A2 catalytic domain"/>
    <property type="match status" value="1"/>
</dbReference>
<keyword evidence="7" id="KW-0638">Presynaptic neurotoxin</keyword>
<evidence type="ECO:0000256" key="3">
    <source>
        <dbReference type="ARBA" id="ARBA00022483"/>
    </source>
</evidence>
<evidence type="ECO:0000256" key="13">
    <source>
        <dbReference type="PROSITE-ProRule" id="PRU01161"/>
    </source>
</evidence>
<keyword evidence="7" id="KW-0800">Toxin</keyword>
<dbReference type="Gene3D" id="1.25.40.20">
    <property type="entry name" value="Ankyrin repeat-containing domain"/>
    <property type="match status" value="1"/>
</dbReference>
<dbReference type="Pfam" id="PF12796">
    <property type="entry name" value="Ank_2"/>
    <property type="match status" value="1"/>
</dbReference>
<keyword evidence="10" id="KW-1053">Target membrane</keyword>
<dbReference type="EC" id="3.1.1.4" evidence="2"/>
<evidence type="ECO:0000256" key="5">
    <source>
        <dbReference type="ARBA" id="ARBA00022737"/>
    </source>
</evidence>
<keyword evidence="6 13" id="KW-0378">Hydrolase</keyword>
<evidence type="ECO:0000256" key="10">
    <source>
        <dbReference type="ARBA" id="ARBA00023298"/>
    </source>
</evidence>
<keyword evidence="5" id="KW-0677">Repeat</keyword>
<evidence type="ECO:0000259" key="14">
    <source>
        <dbReference type="PROSITE" id="PS51635"/>
    </source>
</evidence>
<keyword evidence="3" id="KW-0268">Exocytosis</keyword>
<keyword evidence="8 12" id="KW-0040">ANK repeat</keyword>
<name>A0ABY6K1X8_9ARAC</name>
<keyword evidence="16" id="KW-1185">Reference proteome</keyword>
<dbReference type="Proteomes" id="UP001235939">
    <property type="component" value="Chromosome 02"/>
</dbReference>
<dbReference type="SUPFAM" id="SSF48403">
    <property type="entry name" value="Ankyrin repeat"/>
    <property type="match status" value="1"/>
</dbReference>
<gene>
    <name evidence="15" type="ORF">LAZ67_2001364</name>
</gene>
<dbReference type="Pfam" id="PF01734">
    <property type="entry name" value="Patatin"/>
    <property type="match status" value="1"/>
</dbReference>
<proteinExistence type="predicted"/>
<organism evidence="15 16">
    <name type="scientific">Cordylochernes scorpioides</name>
    <dbReference type="NCBI Taxonomy" id="51811"/>
    <lineage>
        <taxon>Eukaryota</taxon>
        <taxon>Metazoa</taxon>
        <taxon>Ecdysozoa</taxon>
        <taxon>Arthropoda</taxon>
        <taxon>Chelicerata</taxon>
        <taxon>Arachnida</taxon>
        <taxon>Pseudoscorpiones</taxon>
        <taxon>Cheliferoidea</taxon>
        <taxon>Chernetidae</taxon>
        <taxon>Cordylochernes</taxon>
    </lineage>
</organism>
<feature type="short sequence motif" description="GXSXG" evidence="13">
    <location>
        <begin position="335"/>
        <end position="339"/>
    </location>
</feature>
<comment type="catalytic activity">
    <reaction evidence="11">
        <text>a 1,2-diacyl-sn-glycero-3-phosphocholine + H2O = a 1-acyl-sn-glycero-3-phosphocholine + a fatty acid + H(+)</text>
        <dbReference type="Rhea" id="RHEA:15801"/>
        <dbReference type="ChEBI" id="CHEBI:15377"/>
        <dbReference type="ChEBI" id="CHEBI:15378"/>
        <dbReference type="ChEBI" id="CHEBI:28868"/>
        <dbReference type="ChEBI" id="CHEBI:57643"/>
        <dbReference type="ChEBI" id="CHEBI:58168"/>
        <dbReference type="EC" id="3.1.1.4"/>
    </reaction>
    <physiologicalReaction direction="left-to-right" evidence="11">
        <dbReference type="Rhea" id="RHEA:15802"/>
    </physiologicalReaction>
</comment>
<dbReference type="SUPFAM" id="SSF52151">
    <property type="entry name" value="FabD/lysophospholipase-like"/>
    <property type="match status" value="1"/>
</dbReference>
<dbReference type="InterPro" id="IPR016035">
    <property type="entry name" value="Acyl_Trfase/lysoPLipase"/>
</dbReference>
<dbReference type="SMART" id="SM00248">
    <property type="entry name" value="ANK"/>
    <property type="match status" value="3"/>
</dbReference>
<accession>A0ABY6K1X8</accession>
<feature type="short sequence motif" description="DGA/G" evidence="13">
    <location>
        <begin position="471"/>
        <end position="473"/>
    </location>
</feature>
<evidence type="ECO:0000256" key="4">
    <source>
        <dbReference type="ARBA" id="ARBA00022537"/>
    </source>
</evidence>
<dbReference type="InterPro" id="IPR002110">
    <property type="entry name" value="Ankyrin_rpt"/>
</dbReference>
<evidence type="ECO:0000256" key="12">
    <source>
        <dbReference type="PROSITE-ProRule" id="PRU00023"/>
    </source>
</evidence>
<sequence length="499" mass="54543">MKEFLDSNAHTLYSPDVKMGGTPLHWAKTHQVDSSNPEPLLGISILIYEVPHSLVWQHIETLVSLGCELDVQNMEGNTALHIMVTRKRLPCLLALLHCGASVDIPGAGGNTPLHLAVKRWVFYRVVDGCAQTNDISLVHALIVFGADVNATNDQGDTPRHLVASTASGELLFALHAVGARRCQRRLETCTKGCTVDGEFNGIPPDKFASFASPYKILEVVLVKKLKNSSWFSVQGSFVLSNAIYVNFYIPRRDKVSGRDLTCVAVYDRLFMGPLVSAALQRRRSGEPSAPPGKRPVRLLCLDGGGIRGLILAQMLSTLEKLTGVTLAQSFDWIAGTSTGGILALALACGKTAAECRCLYFRLKDKVFVGSRPYDTELLEKFLQSEMGETRCMADIAHPRVMVTGVLVDRRPIELHLFRNYPSAAAMLGTEDDKPNSSYARPPKPTEQLVWQAARASGAAPYYFRASGPFMDGGLMSNNPTLDALTEIHEINMASRFLVG</sequence>
<dbReference type="PANTHER" id="PTHR24139">
    <property type="entry name" value="CALCIUM-INDEPENDENT PHOSPHOLIPASE A2"/>
    <property type="match status" value="1"/>
</dbReference>